<dbReference type="GO" id="GO:0003746">
    <property type="term" value="F:translation elongation factor activity"/>
    <property type="evidence" value="ECO:0007669"/>
    <property type="project" value="UniProtKB-KW"/>
</dbReference>
<comment type="caution">
    <text evidence="5">The sequence shown here is derived from an EMBL/GenBank/DDBJ whole genome shotgun (WGS) entry which is preliminary data.</text>
</comment>
<keyword evidence="1" id="KW-0150">Chloroplast</keyword>
<dbReference type="NCBIfam" id="TIGR00231">
    <property type="entry name" value="small_GTP"/>
    <property type="match status" value="1"/>
</dbReference>
<dbReference type="AlphaFoldDB" id="A0A445M023"/>
<evidence type="ECO:0000256" key="1">
    <source>
        <dbReference type="ARBA" id="ARBA00022528"/>
    </source>
</evidence>
<dbReference type="PROSITE" id="PS51722">
    <property type="entry name" value="G_TR_2"/>
    <property type="match status" value="1"/>
</dbReference>
<dbReference type="InterPro" id="IPR000795">
    <property type="entry name" value="T_Tr_GTP-bd_dom"/>
</dbReference>
<keyword evidence="1" id="KW-0934">Plastid</keyword>
<keyword evidence="2 5" id="KW-0251">Elongation factor</keyword>
<name>A0A445M023_GLYSO</name>
<dbReference type="GO" id="GO:0005525">
    <property type="term" value="F:GTP binding"/>
    <property type="evidence" value="ECO:0007669"/>
    <property type="project" value="InterPro"/>
</dbReference>
<evidence type="ECO:0000313" key="5">
    <source>
        <dbReference type="EMBL" id="RZC28932.1"/>
    </source>
</evidence>
<keyword evidence="3" id="KW-0648">Protein biosynthesis</keyword>
<evidence type="ECO:0000259" key="4">
    <source>
        <dbReference type="PROSITE" id="PS51722"/>
    </source>
</evidence>
<dbReference type="Pfam" id="PF00009">
    <property type="entry name" value="GTP_EFTU"/>
    <property type="match status" value="1"/>
</dbReference>
<dbReference type="EMBL" id="QZWG01000001">
    <property type="protein sequence ID" value="RZC28932.1"/>
    <property type="molecule type" value="Genomic_DNA"/>
</dbReference>
<dbReference type="GO" id="GO:0070125">
    <property type="term" value="P:mitochondrial translational elongation"/>
    <property type="evidence" value="ECO:0007669"/>
    <property type="project" value="TreeGrafter"/>
</dbReference>
<dbReference type="InterPro" id="IPR027417">
    <property type="entry name" value="P-loop_NTPase"/>
</dbReference>
<accession>A0A445M023</accession>
<evidence type="ECO:0000256" key="3">
    <source>
        <dbReference type="ARBA" id="ARBA00022917"/>
    </source>
</evidence>
<dbReference type="InterPro" id="IPR005225">
    <property type="entry name" value="Small_GTP-bd"/>
</dbReference>
<proteinExistence type="predicted"/>
<dbReference type="InterPro" id="IPR026960">
    <property type="entry name" value="RVT-Znf"/>
</dbReference>
<dbReference type="PANTHER" id="PTHR43636">
    <property type="entry name" value="ELONGATION FACTOR G, MITOCHONDRIAL"/>
    <property type="match status" value="1"/>
</dbReference>
<dbReference type="GO" id="GO:0003924">
    <property type="term" value="F:GTPase activity"/>
    <property type="evidence" value="ECO:0007669"/>
    <property type="project" value="InterPro"/>
</dbReference>
<keyword evidence="6" id="KW-1185">Reference proteome</keyword>
<dbReference type="Pfam" id="PF13966">
    <property type="entry name" value="zf-RVT"/>
    <property type="match status" value="1"/>
</dbReference>
<evidence type="ECO:0000313" key="6">
    <source>
        <dbReference type="Proteomes" id="UP000289340"/>
    </source>
</evidence>
<dbReference type="Gene3D" id="3.40.50.300">
    <property type="entry name" value="P-loop containing nucleotide triphosphate hydrolases"/>
    <property type="match status" value="1"/>
</dbReference>
<reference evidence="5 6" key="1">
    <citation type="submission" date="2018-09" db="EMBL/GenBank/DDBJ databases">
        <title>A high-quality reference genome of wild soybean provides a powerful tool to mine soybean genomes.</title>
        <authorList>
            <person name="Xie M."/>
            <person name="Chung C.Y.L."/>
            <person name="Li M.-W."/>
            <person name="Wong F.-L."/>
            <person name="Chan T.-F."/>
            <person name="Lam H.-M."/>
        </authorList>
    </citation>
    <scope>NUCLEOTIDE SEQUENCE [LARGE SCALE GENOMIC DNA]</scope>
    <source>
        <strain evidence="6">cv. W05</strain>
        <tissue evidence="5">Hypocotyl of etiolated seedlings</tissue>
    </source>
</reference>
<dbReference type="Proteomes" id="UP000289340">
    <property type="component" value="Chromosome 1"/>
</dbReference>
<evidence type="ECO:0000256" key="2">
    <source>
        <dbReference type="ARBA" id="ARBA00022768"/>
    </source>
</evidence>
<dbReference type="PANTHER" id="PTHR43636:SF2">
    <property type="entry name" value="ELONGATION FACTOR G, MITOCHONDRIAL"/>
    <property type="match status" value="1"/>
</dbReference>
<protein>
    <submittedName>
        <fullName evidence="5">Elongation factor G-1, mitochondrial</fullName>
    </submittedName>
</protein>
<dbReference type="SUPFAM" id="SSF52540">
    <property type="entry name" value="P-loop containing nucleoside triphosphate hydrolases"/>
    <property type="match status" value="1"/>
</dbReference>
<dbReference type="GO" id="GO:0005739">
    <property type="term" value="C:mitochondrion"/>
    <property type="evidence" value="ECO:0007669"/>
    <property type="project" value="TreeGrafter"/>
</dbReference>
<gene>
    <name evidence="5" type="ORF">D0Y65_000773</name>
</gene>
<organism evidence="5 6">
    <name type="scientific">Glycine soja</name>
    <name type="common">Wild soybean</name>
    <dbReference type="NCBI Taxonomy" id="3848"/>
    <lineage>
        <taxon>Eukaryota</taxon>
        <taxon>Viridiplantae</taxon>
        <taxon>Streptophyta</taxon>
        <taxon>Embryophyta</taxon>
        <taxon>Tracheophyta</taxon>
        <taxon>Spermatophyta</taxon>
        <taxon>Magnoliopsida</taxon>
        <taxon>eudicotyledons</taxon>
        <taxon>Gunneridae</taxon>
        <taxon>Pentapetalae</taxon>
        <taxon>rosids</taxon>
        <taxon>fabids</taxon>
        <taxon>Fabales</taxon>
        <taxon>Fabaceae</taxon>
        <taxon>Papilionoideae</taxon>
        <taxon>50 kb inversion clade</taxon>
        <taxon>NPAAA clade</taxon>
        <taxon>indigoferoid/millettioid clade</taxon>
        <taxon>Phaseoleae</taxon>
        <taxon>Glycine</taxon>
        <taxon>Glycine subgen. Soja</taxon>
    </lineage>
</organism>
<sequence length="400" mass="46118">MGKFSNNLWSWDFKWRRRLFDHEYEMAVAFMEEISDISIQHQVQDKLIWKADVSGVYSTKSAYSLLMPSSNPLPSKRNFQILWHLKIPPRAAVFSWRLFWDRLPTRGNLSRRNIPIQDTMCPLCGCQQEEAGHLFFHCSITRGLWWESMGWIHAIGPFSADPVNHFIQFCDGFGVGRNFSRYLSRRAGWWIALSITIWQHRNSLLFHDTPFQPQKLYWGPVMGFLGAFTFWKINIIDTPGHVDFTIEVERALRVLDGAILVLCSVGGVQSQSITVDRQMRRYEVPRLAFINKLDRMGADPWKVLNQARSKLRHHSAAIQVPIGLEDDFKGLVDLVQLKAFYFHGSNGENVVAEEVPADMEALVEEKRRELIETVSEVDDKLAEAFLGDETISAADLEVCR</sequence>
<dbReference type="PRINTS" id="PR00315">
    <property type="entry name" value="ELONGATNFCT"/>
</dbReference>
<feature type="domain" description="Tr-type G" evidence="4">
    <location>
        <begin position="232"/>
        <end position="371"/>
    </location>
</feature>